<evidence type="ECO:0000256" key="1">
    <source>
        <dbReference type="ARBA" id="ARBA00007422"/>
    </source>
</evidence>
<dbReference type="EC" id="5.3.1.1" evidence="3"/>
<comment type="pathway">
    <text evidence="3">Carbohydrate degradation; glycolysis; D-glyceraldehyde 3-phosphate from glycerone phosphate: step 1/1.</text>
</comment>
<dbReference type="GO" id="GO:0046166">
    <property type="term" value="P:glyceraldehyde-3-phosphate biosynthetic process"/>
    <property type="evidence" value="ECO:0007669"/>
    <property type="project" value="TreeGrafter"/>
</dbReference>
<protein>
    <recommendedName>
        <fullName evidence="3">Triosephosphate isomerase</fullName>
        <ecNumber evidence="3">5.3.1.1</ecNumber>
    </recommendedName>
</protein>
<sequence length="247" mass="27298">MKKIIIANWKMNPATPKEALRIFSVIHKETKSIKNIDVIFTPPFVFLPLLKQAKLGAQDVFFEKSGAFTGEISALQLKAYGITHVIVGHSERRAMGETEEIVQKKLKTVLESGLKAILCIGENERNREEAFPVIMRHELHSALLKIKKSALRNLIVAYEPIWAIGTGHAETPEHAFEITILIRRDLYKIAGRSIASKIPIIYGGSVASKNAVSFIKDGGMDGLLVGGASLRAREFVKIVKGSSEVQK</sequence>
<dbReference type="CDD" id="cd00311">
    <property type="entry name" value="TIM"/>
    <property type="match status" value="1"/>
</dbReference>
<organism evidence="4 5">
    <name type="scientific">Candidatus Giovannonibacteria bacterium RIFCSPLOWO2_01_FULL_45_34</name>
    <dbReference type="NCBI Taxonomy" id="1798351"/>
    <lineage>
        <taxon>Bacteria</taxon>
        <taxon>Candidatus Giovannoniibacteriota</taxon>
    </lineage>
</organism>
<name>A0A1F5X077_9BACT</name>
<dbReference type="Gene3D" id="3.20.20.70">
    <property type="entry name" value="Aldolase class I"/>
    <property type="match status" value="1"/>
</dbReference>
<dbReference type="InterPro" id="IPR013785">
    <property type="entry name" value="Aldolase_TIM"/>
</dbReference>
<dbReference type="Pfam" id="PF00121">
    <property type="entry name" value="TIM"/>
    <property type="match status" value="1"/>
</dbReference>
<dbReference type="PROSITE" id="PS51440">
    <property type="entry name" value="TIM_2"/>
    <property type="match status" value="1"/>
</dbReference>
<dbReference type="PANTHER" id="PTHR21139">
    <property type="entry name" value="TRIOSEPHOSPHATE ISOMERASE"/>
    <property type="match status" value="1"/>
</dbReference>
<comment type="catalytic activity">
    <reaction evidence="3">
        <text>D-glyceraldehyde 3-phosphate = dihydroxyacetone phosphate</text>
        <dbReference type="Rhea" id="RHEA:18585"/>
        <dbReference type="ChEBI" id="CHEBI:57642"/>
        <dbReference type="ChEBI" id="CHEBI:59776"/>
        <dbReference type="EC" id="5.3.1.1"/>
    </reaction>
</comment>
<dbReference type="GO" id="GO:0006096">
    <property type="term" value="P:glycolytic process"/>
    <property type="evidence" value="ECO:0007669"/>
    <property type="project" value="UniProtKB-UniRule"/>
</dbReference>
<dbReference type="PROSITE" id="PS00171">
    <property type="entry name" value="TIM_1"/>
    <property type="match status" value="1"/>
</dbReference>
<keyword evidence="3" id="KW-0312">Gluconeogenesis</keyword>
<dbReference type="InterPro" id="IPR000652">
    <property type="entry name" value="Triosephosphate_isomerase"/>
</dbReference>
<evidence type="ECO:0000256" key="2">
    <source>
        <dbReference type="ARBA" id="ARBA00023235"/>
    </source>
</evidence>
<keyword evidence="3" id="KW-0963">Cytoplasm</keyword>
<dbReference type="GO" id="GO:0005829">
    <property type="term" value="C:cytosol"/>
    <property type="evidence" value="ECO:0007669"/>
    <property type="project" value="TreeGrafter"/>
</dbReference>
<comment type="caution">
    <text evidence="4">The sequence shown here is derived from an EMBL/GenBank/DDBJ whole genome shotgun (WGS) entry which is preliminary data.</text>
</comment>
<comment type="pathway">
    <text evidence="3">Carbohydrate biosynthesis; gluconeogenesis.</text>
</comment>
<comment type="subcellular location">
    <subcellularLocation>
        <location evidence="3">Cytoplasm</location>
    </subcellularLocation>
</comment>
<dbReference type="PANTHER" id="PTHR21139:SF42">
    <property type="entry name" value="TRIOSEPHOSPHATE ISOMERASE"/>
    <property type="match status" value="1"/>
</dbReference>
<dbReference type="InterPro" id="IPR035990">
    <property type="entry name" value="TIM_sf"/>
</dbReference>
<dbReference type="GO" id="GO:0004807">
    <property type="term" value="F:triose-phosphate isomerase activity"/>
    <property type="evidence" value="ECO:0007669"/>
    <property type="project" value="UniProtKB-UniRule"/>
</dbReference>
<dbReference type="NCBIfam" id="TIGR00419">
    <property type="entry name" value="tim"/>
    <property type="match status" value="1"/>
</dbReference>
<dbReference type="AlphaFoldDB" id="A0A1F5X077"/>
<evidence type="ECO:0000313" key="5">
    <source>
        <dbReference type="Proteomes" id="UP000178114"/>
    </source>
</evidence>
<reference evidence="4 5" key="1">
    <citation type="journal article" date="2016" name="Nat. Commun.">
        <title>Thousands of microbial genomes shed light on interconnected biogeochemical processes in an aquifer system.</title>
        <authorList>
            <person name="Anantharaman K."/>
            <person name="Brown C.T."/>
            <person name="Hug L.A."/>
            <person name="Sharon I."/>
            <person name="Castelle C.J."/>
            <person name="Probst A.J."/>
            <person name="Thomas B.C."/>
            <person name="Singh A."/>
            <person name="Wilkins M.J."/>
            <person name="Karaoz U."/>
            <person name="Brodie E.L."/>
            <person name="Williams K.H."/>
            <person name="Hubbard S.S."/>
            <person name="Banfield J.F."/>
        </authorList>
    </citation>
    <scope>NUCLEOTIDE SEQUENCE [LARGE SCALE GENOMIC DNA]</scope>
</reference>
<dbReference type="GO" id="GO:0006094">
    <property type="term" value="P:gluconeogenesis"/>
    <property type="evidence" value="ECO:0007669"/>
    <property type="project" value="UniProtKB-UniPathway"/>
</dbReference>
<dbReference type="GO" id="GO:0019563">
    <property type="term" value="P:glycerol catabolic process"/>
    <property type="evidence" value="ECO:0007669"/>
    <property type="project" value="TreeGrafter"/>
</dbReference>
<gene>
    <name evidence="4" type="ORF">A2930_02260</name>
</gene>
<dbReference type="Proteomes" id="UP000178114">
    <property type="component" value="Unassembled WGS sequence"/>
</dbReference>
<proteinExistence type="inferred from homology"/>
<evidence type="ECO:0000313" key="4">
    <source>
        <dbReference type="EMBL" id="OGF81290.1"/>
    </source>
</evidence>
<dbReference type="UniPathway" id="UPA00138"/>
<dbReference type="InterPro" id="IPR020861">
    <property type="entry name" value="Triosephosphate_isomerase_AS"/>
</dbReference>
<comment type="similarity">
    <text evidence="1 3">Belongs to the triosephosphate isomerase family.</text>
</comment>
<comment type="subunit">
    <text evidence="3">Homodimer.</text>
</comment>
<dbReference type="STRING" id="1798351.A2930_02260"/>
<dbReference type="UniPathway" id="UPA00109">
    <property type="reaction ID" value="UER00189"/>
</dbReference>
<keyword evidence="3" id="KW-0324">Glycolysis</keyword>
<keyword evidence="2 3" id="KW-0413">Isomerase</keyword>
<dbReference type="EMBL" id="MFID01000014">
    <property type="protein sequence ID" value="OGF81290.1"/>
    <property type="molecule type" value="Genomic_DNA"/>
</dbReference>
<evidence type="ECO:0000256" key="3">
    <source>
        <dbReference type="RuleBase" id="RU363013"/>
    </source>
</evidence>
<dbReference type="SUPFAM" id="SSF51351">
    <property type="entry name" value="Triosephosphate isomerase (TIM)"/>
    <property type="match status" value="1"/>
</dbReference>
<accession>A0A1F5X077</accession>